<dbReference type="Gene3D" id="3.40.50.1820">
    <property type="entry name" value="alpha/beta hydrolase"/>
    <property type="match status" value="1"/>
</dbReference>
<protein>
    <submittedName>
        <fullName evidence="4">Alpha/beta hydrolase</fullName>
    </submittedName>
</protein>
<accession>A0ABQ3LH39</accession>
<dbReference type="InterPro" id="IPR029058">
    <property type="entry name" value="AB_hydrolase_fold"/>
</dbReference>
<evidence type="ECO:0000313" key="5">
    <source>
        <dbReference type="Proteomes" id="UP000652430"/>
    </source>
</evidence>
<gene>
    <name evidence="4" type="ORF">GCM10008023_19430</name>
</gene>
<proteinExistence type="predicted"/>
<dbReference type="InterPro" id="IPR006311">
    <property type="entry name" value="TAT_signal"/>
</dbReference>
<feature type="signal peptide" evidence="2">
    <location>
        <begin position="1"/>
        <end position="28"/>
    </location>
</feature>
<feature type="chain" id="PRO_5046967977" evidence="2">
    <location>
        <begin position="29"/>
        <end position="325"/>
    </location>
</feature>
<comment type="caution">
    <text evidence="4">The sequence shown here is derived from an EMBL/GenBank/DDBJ whole genome shotgun (WGS) entry which is preliminary data.</text>
</comment>
<evidence type="ECO:0000256" key="2">
    <source>
        <dbReference type="SAM" id="SignalP"/>
    </source>
</evidence>
<keyword evidence="1 4" id="KW-0378">Hydrolase</keyword>
<keyword evidence="2" id="KW-0732">Signal</keyword>
<dbReference type="InterPro" id="IPR049492">
    <property type="entry name" value="BD-FAE-like_dom"/>
</dbReference>
<dbReference type="SUPFAM" id="SSF53474">
    <property type="entry name" value="alpha/beta-Hydrolases"/>
    <property type="match status" value="1"/>
</dbReference>
<organism evidence="4 5">
    <name type="scientific">Sphingomonas glacialis</name>
    <dbReference type="NCBI Taxonomy" id="658225"/>
    <lineage>
        <taxon>Bacteria</taxon>
        <taxon>Pseudomonadati</taxon>
        <taxon>Pseudomonadota</taxon>
        <taxon>Alphaproteobacteria</taxon>
        <taxon>Sphingomonadales</taxon>
        <taxon>Sphingomonadaceae</taxon>
        <taxon>Sphingomonas</taxon>
    </lineage>
</organism>
<dbReference type="EMBL" id="BNAQ01000002">
    <property type="protein sequence ID" value="GHH15956.1"/>
    <property type="molecule type" value="Genomic_DNA"/>
</dbReference>
<dbReference type="PANTHER" id="PTHR48081:SF6">
    <property type="entry name" value="PEPTIDASE S9 PROLYL OLIGOPEPTIDASE CATALYTIC DOMAIN-CONTAINING PROTEIN"/>
    <property type="match status" value="1"/>
</dbReference>
<keyword evidence="5" id="KW-1185">Reference proteome</keyword>
<dbReference type="PROSITE" id="PS51318">
    <property type="entry name" value="TAT"/>
    <property type="match status" value="1"/>
</dbReference>
<dbReference type="Pfam" id="PF20434">
    <property type="entry name" value="BD-FAE"/>
    <property type="match status" value="1"/>
</dbReference>
<name>A0ABQ3LH39_9SPHN</name>
<evidence type="ECO:0000259" key="3">
    <source>
        <dbReference type="Pfam" id="PF20434"/>
    </source>
</evidence>
<sequence length="325" mass="34095">MRDSLWDRRSVLAGAGALSFAGAVPAVAQGADVGVGAFRTMPLWPGKPPGGARVTATENRVERQPATADGNYIVEHVRKPTLTMLKPAKPNGAALLLIPGGGYRFVSMGNEGFPVARRFAEAGYTCFILLYRLPADGWSAGADVPLQDAQRAVRTIRSLAPREGFDPGRIGVVGFSAGGHLAAWLATRDVREIAAPVDAIDRLPASVTAAAFVYPVIALRDPVAHKGSREQLLGADATPARIAAYSLEENVMATPPPAVLVHALDDPAVPYQNSLLMAEALRARKGAVEVHLLESGGHGFGLGTTKPAVANWPELVAGFLGRHGV</sequence>
<evidence type="ECO:0000313" key="4">
    <source>
        <dbReference type="EMBL" id="GHH15956.1"/>
    </source>
</evidence>
<feature type="domain" description="BD-FAE-like" evidence="3">
    <location>
        <begin position="93"/>
        <end position="281"/>
    </location>
</feature>
<reference evidence="5" key="1">
    <citation type="journal article" date="2019" name="Int. J. Syst. Evol. Microbiol.">
        <title>The Global Catalogue of Microorganisms (GCM) 10K type strain sequencing project: providing services to taxonomists for standard genome sequencing and annotation.</title>
        <authorList>
            <consortium name="The Broad Institute Genomics Platform"/>
            <consortium name="The Broad Institute Genome Sequencing Center for Infectious Disease"/>
            <person name="Wu L."/>
            <person name="Ma J."/>
        </authorList>
    </citation>
    <scope>NUCLEOTIDE SEQUENCE [LARGE SCALE GENOMIC DNA]</scope>
    <source>
        <strain evidence="5">CGMCC 1.8957</strain>
    </source>
</reference>
<dbReference type="PANTHER" id="PTHR48081">
    <property type="entry name" value="AB HYDROLASE SUPERFAMILY PROTEIN C4A8.06C"/>
    <property type="match status" value="1"/>
</dbReference>
<dbReference type="RefSeq" id="WP_229839336.1">
    <property type="nucleotide sequence ID" value="NZ_BNAQ01000002.1"/>
</dbReference>
<dbReference type="Proteomes" id="UP000652430">
    <property type="component" value="Unassembled WGS sequence"/>
</dbReference>
<evidence type="ECO:0000256" key="1">
    <source>
        <dbReference type="ARBA" id="ARBA00022801"/>
    </source>
</evidence>
<dbReference type="InterPro" id="IPR050300">
    <property type="entry name" value="GDXG_lipolytic_enzyme"/>
</dbReference>
<dbReference type="GO" id="GO:0016787">
    <property type="term" value="F:hydrolase activity"/>
    <property type="evidence" value="ECO:0007669"/>
    <property type="project" value="UniProtKB-KW"/>
</dbReference>